<evidence type="ECO:0000256" key="1">
    <source>
        <dbReference type="SAM" id="MobiDB-lite"/>
    </source>
</evidence>
<dbReference type="OrthoDB" id="10044727at2759"/>
<gene>
    <name evidence="2" type="ORF">C1645_823067</name>
</gene>
<reference evidence="2 3" key="1">
    <citation type="submission" date="2018-06" db="EMBL/GenBank/DDBJ databases">
        <title>Comparative genomics reveals the genomic features of Rhizophagus irregularis, R. cerebriforme, R. diaphanum and Gigaspora rosea, and their symbiotic lifestyle signature.</title>
        <authorList>
            <person name="Morin E."/>
            <person name="San Clemente H."/>
            <person name="Chen E.C.H."/>
            <person name="De La Providencia I."/>
            <person name="Hainaut M."/>
            <person name="Kuo A."/>
            <person name="Kohler A."/>
            <person name="Murat C."/>
            <person name="Tang N."/>
            <person name="Roy S."/>
            <person name="Loubradou J."/>
            <person name="Henrissat B."/>
            <person name="Grigoriev I.V."/>
            <person name="Corradi N."/>
            <person name="Roux C."/>
            <person name="Martin F.M."/>
        </authorList>
    </citation>
    <scope>NUCLEOTIDE SEQUENCE [LARGE SCALE GENOMIC DNA]</scope>
    <source>
        <strain evidence="2 3">DAOM 227022</strain>
    </source>
</reference>
<proteinExistence type="predicted"/>
<dbReference type="Proteomes" id="UP000265703">
    <property type="component" value="Unassembled WGS sequence"/>
</dbReference>
<dbReference type="PANTHER" id="PTHR35871:SF1">
    <property type="entry name" value="CXC1-LIKE CYSTEINE CLUSTER ASSOCIATED WITH KDZ TRANSPOSASES DOMAIN-CONTAINING PROTEIN"/>
    <property type="match status" value="1"/>
</dbReference>
<sequence length="526" mass="61144">MPLSRASRSSKNQKRDEYSGMFTSNKRQKNDDFNLKFNESDNDYSEESDYDSEKSMDQRVKRLPDFKLMWTNTAELEQKKRLPYIGNSITTHYPKFRPKGKFTVAAKGMNSLTKFFKPVKISDDNDVAYVDNSDYWDTIEINQLNLMNEDIVLEKECTDDEMSSEVASERESADDEVRNINDDEFDQKLQELEHGLTQIKASEKASSLIIHVINCSLAYIRTNGEKTTPREYKEFVMSKLFSQMGIYFDGHEREDVLQYREKFLEDMIKYEKLMPTFIGDEMQMILPEFKIIPIFPRYLHSGKNEEGWWIAEHLLDQVVNSAIPIFNTLYPNAIAVFAFDNSTNHGAMAKDGLNASNMNLNPGGKKPCMHKTYYGPNKTPQSMVFSHNHPKYPNQPKGMKQILSERGLWRDNLLADCKLCKGKTKVVDANRTDCCARKILSLQPDFLAQKSQLQEEIEKCGHKFIFYPKYHCELNYIEMYWVQQNDIHKNIAIIHGKGITGKMVEFAAKKYKSHHHVPDTIYNEIM</sequence>
<comment type="caution">
    <text evidence="2">The sequence shown here is derived from an EMBL/GenBank/DDBJ whole genome shotgun (WGS) entry which is preliminary data.</text>
</comment>
<dbReference type="STRING" id="658196.A0A397T055"/>
<evidence type="ECO:0000313" key="3">
    <source>
        <dbReference type="Proteomes" id="UP000265703"/>
    </source>
</evidence>
<organism evidence="2 3">
    <name type="scientific">Glomus cerebriforme</name>
    <dbReference type="NCBI Taxonomy" id="658196"/>
    <lineage>
        <taxon>Eukaryota</taxon>
        <taxon>Fungi</taxon>
        <taxon>Fungi incertae sedis</taxon>
        <taxon>Mucoromycota</taxon>
        <taxon>Glomeromycotina</taxon>
        <taxon>Glomeromycetes</taxon>
        <taxon>Glomerales</taxon>
        <taxon>Glomeraceae</taxon>
        <taxon>Glomus</taxon>
    </lineage>
</organism>
<feature type="compositionally biased region" description="Polar residues" evidence="1">
    <location>
        <begin position="1"/>
        <end position="10"/>
    </location>
</feature>
<name>A0A397T055_9GLOM</name>
<dbReference type="EMBL" id="QKYT01000174">
    <property type="protein sequence ID" value="RIA90689.1"/>
    <property type="molecule type" value="Genomic_DNA"/>
</dbReference>
<feature type="region of interest" description="Disordered" evidence="1">
    <location>
        <begin position="1"/>
        <end position="56"/>
    </location>
</feature>
<accession>A0A397T055</accession>
<protein>
    <submittedName>
        <fullName evidence="2">Uncharacterized protein</fullName>
    </submittedName>
</protein>
<feature type="compositionally biased region" description="Acidic residues" evidence="1">
    <location>
        <begin position="40"/>
        <end position="50"/>
    </location>
</feature>
<dbReference type="PANTHER" id="PTHR35871">
    <property type="entry name" value="EXPRESSED PROTEIN"/>
    <property type="match status" value="1"/>
</dbReference>
<keyword evidence="3" id="KW-1185">Reference proteome</keyword>
<dbReference type="AlphaFoldDB" id="A0A397T055"/>
<evidence type="ECO:0000313" key="2">
    <source>
        <dbReference type="EMBL" id="RIA90689.1"/>
    </source>
</evidence>